<feature type="non-terminal residue" evidence="2">
    <location>
        <position position="50"/>
    </location>
</feature>
<dbReference type="EMBL" id="CAKOES020001484">
    <property type="protein sequence ID" value="CAH2330848.1"/>
    <property type="molecule type" value="Genomic_DNA"/>
</dbReference>
<dbReference type="AlphaFoldDB" id="A0AAD1TML7"/>
<accession>A0AAD1TML7</accession>
<proteinExistence type="predicted"/>
<keyword evidence="3" id="KW-1185">Reference proteome</keyword>
<protein>
    <submittedName>
        <fullName evidence="2">Uncharacterized protein</fullName>
    </submittedName>
</protein>
<reference evidence="2" key="1">
    <citation type="submission" date="2022-03" db="EMBL/GenBank/DDBJ databases">
        <authorList>
            <person name="Alioto T."/>
            <person name="Alioto T."/>
            <person name="Gomez Garrido J."/>
        </authorList>
    </citation>
    <scope>NUCLEOTIDE SEQUENCE</scope>
</reference>
<dbReference type="Proteomes" id="UP001295444">
    <property type="component" value="Unassembled WGS sequence"/>
</dbReference>
<feature type="region of interest" description="Disordered" evidence="1">
    <location>
        <begin position="30"/>
        <end position="50"/>
    </location>
</feature>
<sequence length="50" mass="5664">SLKETCHSLTNKYHLYTSIWQHSVDTYKIAKHKPPNPPHSPLGGGTEIHN</sequence>
<evidence type="ECO:0000313" key="3">
    <source>
        <dbReference type="Proteomes" id="UP001295444"/>
    </source>
</evidence>
<name>A0AAD1TML7_PELCU</name>
<organism evidence="2 3">
    <name type="scientific">Pelobates cultripes</name>
    <name type="common">Western spadefoot toad</name>
    <dbReference type="NCBI Taxonomy" id="61616"/>
    <lineage>
        <taxon>Eukaryota</taxon>
        <taxon>Metazoa</taxon>
        <taxon>Chordata</taxon>
        <taxon>Craniata</taxon>
        <taxon>Vertebrata</taxon>
        <taxon>Euteleostomi</taxon>
        <taxon>Amphibia</taxon>
        <taxon>Batrachia</taxon>
        <taxon>Anura</taxon>
        <taxon>Pelobatoidea</taxon>
        <taxon>Pelobatidae</taxon>
        <taxon>Pelobates</taxon>
    </lineage>
</organism>
<comment type="caution">
    <text evidence="2">The sequence shown here is derived from an EMBL/GenBank/DDBJ whole genome shotgun (WGS) entry which is preliminary data.</text>
</comment>
<evidence type="ECO:0000256" key="1">
    <source>
        <dbReference type="SAM" id="MobiDB-lite"/>
    </source>
</evidence>
<gene>
    <name evidence="2" type="ORF">PECUL_23A037404</name>
</gene>
<feature type="non-terminal residue" evidence="2">
    <location>
        <position position="1"/>
    </location>
</feature>
<evidence type="ECO:0000313" key="2">
    <source>
        <dbReference type="EMBL" id="CAH2330848.1"/>
    </source>
</evidence>